<evidence type="ECO:0008006" key="4">
    <source>
        <dbReference type="Google" id="ProtNLM"/>
    </source>
</evidence>
<feature type="compositionally biased region" description="Basic and acidic residues" evidence="1">
    <location>
        <begin position="55"/>
        <end position="71"/>
    </location>
</feature>
<name>A0AAJ0CJK7_9HYPO</name>
<evidence type="ECO:0000313" key="3">
    <source>
        <dbReference type="Proteomes" id="UP001251528"/>
    </source>
</evidence>
<evidence type="ECO:0000313" key="2">
    <source>
        <dbReference type="EMBL" id="KAK2593762.1"/>
    </source>
</evidence>
<dbReference type="Proteomes" id="UP001251528">
    <property type="component" value="Unassembled WGS sequence"/>
</dbReference>
<protein>
    <recommendedName>
        <fullName evidence="4">Ricin B lectin domain-containing protein</fullName>
    </recommendedName>
</protein>
<dbReference type="Gene3D" id="2.80.10.50">
    <property type="match status" value="1"/>
</dbReference>
<feature type="compositionally biased region" description="Basic and acidic residues" evidence="1">
    <location>
        <begin position="121"/>
        <end position="134"/>
    </location>
</feature>
<feature type="region of interest" description="Disordered" evidence="1">
    <location>
        <begin position="42"/>
        <end position="71"/>
    </location>
</feature>
<evidence type="ECO:0000256" key="1">
    <source>
        <dbReference type="SAM" id="MobiDB-lite"/>
    </source>
</evidence>
<sequence>MAIKDYKSGAANDAMFSPVPPNDHYSIFAAARAAELAAEKAKQKAADEAAAAAKRKAEQDARDLETTRTDKANLESRVRTLLSEAGSSDTRLGEIQAELATLKQDLKQAQASRDAALQTAQEERQLREQSEKQVNDAGMAFNKARGECDKLKADKDDALNELCQLKQPLDCKNNLDPSCHDRIVTFGLLRPPFTALDFGGSITHPPPGPPASHLTLLLFYRHVVANTGSLVADSGRKPHGWVIDANNGSQKLRLLKTNPSDRHSPWTIDCGGRYLGLSGGSNYDAANLKNRQVGSDGRAQEWYIGRLEKGWMIHNVRYDMALDMADGWANYNGKALRAFKRDASSPCQVFLIIIR</sequence>
<organism evidence="2 3">
    <name type="scientific">Conoideocrella luteorostrata</name>
    <dbReference type="NCBI Taxonomy" id="1105319"/>
    <lineage>
        <taxon>Eukaryota</taxon>
        <taxon>Fungi</taxon>
        <taxon>Dikarya</taxon>
        <taxon>Ascomycota</taxon>
        <taxon>Pezizomycotina</taxon>
        <taxon>Sordariomycetes</taxon>
        <taxon>Hypocreomycetidae</taxon>
        <taxon>Hypocreales</taxon>
        <taxon>Clavicipitaceae</taxon>
        <taxon>Conoideocrella</taxon>
    </lineage>
</organism>
<proteinExistence type="predicted"/>
<dbReference type="InterPro" id="IPR035992">
    <property type="entry name" value="Ricin_B-like_lectins"/>
</dbReference>
<dbReference type="AlphaFoldDB" id="A0AAJ0CJK7"/>
<dbReference type="SUPFAM" id="SSF50370">
    <property type="entry name" value="Ricin B-like lectins"/>
    <property type="match status" value="1"/>
</dbReference>
<reference evidence="2" key="1">
    <citation type="submission" date="2023-06" db="EMBL/GenBank/DDBJ databases">
        <title>Conoideocrella luteorostrata (Hypocreales: Clavicipitaceae), a potential biocontrol fungus for elongate hemlock scale in United States Christmas tree production areas.</title>
        <authorList>
            <person name="Barrett H."/>
            <person name="Lovett B."/>
            <person name="Macias A.M."/>
            <person name="Stajich J.E."/>
            <person name="Kasson M.T."/>
        </authorList>
    </citation>
    <scope>NUCLEOTIDE SEQUENCE</scope>
    <source>
        <strain evidence="2">ARSEF 14590</strain>
    </source>
</reference>
<gene>
    <name evidence="2" type="ORF">QQS21_008523</name>
</gene>
<keyword evidence="3" id="KW-1185">Reference proteome</keyword>
<feature type="region of interest" description="Disordered" evidence="1">
    <location>
        <begin position="113"/>
        <end position="134"/>
    </location>
</feature>
<comment type="caution">
    <text evidence="2">The sequence shown here is derived from an EMBL/GenBank/DDBJ whole genome shotgun (WGS) entry which is preliminary data.</text>
</comment>
<dbReference type="EMBL" id="JASWJB010000196">
    <property type="protein sequence ID" value="KAK2593762.1"/>
    <property type="molecule type" value="Genomic_DNA"/>
</dbReference>
<accession>A0AAJ0CJK7</accession>